<accession>A0ABZ1WH03</accession>
<proteinExistence type="predicted"/>
<organism evidence="1 2">
    <name type="scientific">Kitasatospora herbaricolor</name>
    <dbReference type="NCBI Taxonomy" id="68217"/>
    <lineage>
        <taxon>Bacteria</taxon>
        <taxon>Bacillati</taxon>
        <taxon>Actinomycetota</taxon>
        <taxon>Actinomycetes</taxon>
        <taxon>Kitasatosporales</taxon>
        <taxon>Streptomycetaceae</taxon>
        <taxon>Kitasatospora</taxon>
    </lineage>
</organism>
<keyword evidence="2" id="KW-1185">Reference proteome</keyword>
<sequence>MDTVLDLIASFAATGEAAGLRLGMPGGEADALLGGGTGLDRPPRSAAQGMTGFKDGSLEVWVGADGKLGLLGFDQVDTEGGFLAPAHIGVVGRAHGAAVPFGVITSRLAARGCAWSSDEALTFDDQLAIRTEADVSLTFARAESTSDGRGWLLANLYTSWSTRAG</sequence>
<reference evidence="1 2" key="1">
    <citation type="submission" date="2022-10" db="EMBL/GenBank/DDBJ databases">
        <title>The complete genomes of actinobacterial strains from the NBC collection.</title>
        <authorList>
            <person name="Joergensen T.S."/>
            <person name="Alvarez Arevalo M."/>
            <person name="Sterndorff E.B."/>
            <person name="Faurdal D."/>
            <person name="Vuksanovic O."/>
            <person name="Mourched A.-S."/>
            <person name="Charusanti P."/>
            <person name="Shaw S."/>
            <person name="Blin K."/>
            <person name="Weber T."/>
        </authorList>
    </citation>
    <scope>NUCLEOTIDE SEQUENCE [LARGE SCALE GENOMIC DNA]</scope>
    <source>
        <strain evidence="1 2">NBC_01247</strain>
    </source>
</reference>
<gene>
    <name evidence="1" type="ORF">OG469_34470</name>
</gene>
<evidence type="ECO:0000313" key="1">
    <source>
        <dbReference type="EMBL" id="WUS60151.1"/>
    </source>
</evidence>
<dbReference type="RefSeq" id="WP_329493769.1">
    <property type="nucleotide sequence ID" value="NZ_CP108460.1"/>
</dbReference>
<name>A0ABZ1WH03_9ACTN</name>
<dbReference type="Proteomes" id="UP001432014">
    <property type="component" value="Chromosome"/>
</dbReference>
<evidence type="ECO:0000313" key="2">
    <source>
        <dbReference type="Proteomes" id="UP001432014"/>
    </source>
</evidence>
<protein>
    <submittedName>
        <fullName evidence="1">Uncharacterized protein</fullName>
    </submittedName>
</protein>
<dbReference type="EMBL" id="CP108482">
    <property type="protein sequence ID" value="WUS60151.1"/>
    <property type="molecule type" value="Genomic_DNA"/>
</dbReference>